<keyword evidence="9" id="KW-1185">Reference proteome</keyword>
<evidence type="ECO:0008006" key="10">
    <source>
        <dbReference type="Google" id="ProtNLM"/>
    </source>
</evidence>
<comment type="subcellular location">
    <subcellularLocation>
        <location evidence="1">Membrane</location>
        <topology evidence="1">Multi-pass membrane protein</topology>
    </subcellularLocation>
</comment>
<protein>
    <recommendedName>
        <fullName evidence="10">ER transporter 6TM N-terminal domain-containing protein</fullName>
    </recommendedName>
</protein>
<dbReference type="GO" id="GO:0016020">
    <property type="term" value="C:membrane"/>
    <property type="evidence" value="ECO:0007669"/>
    <property type="project" value="UniProtKB-SubCell"/>
</dbReference>
<accession>A0A8H6R6K2</accession>
<sequence length="919" mass="102751">MWCAVRARANTTHIQEGTRGGGPVAGTAISPFNAAASVNMAVWLFFEVWLANTFRAFRPQYFVPSIVFSIFIQVTGTYGTQFATMDEASSLVRRLTETFFTGFGLSAVVNVLILPYTSRTLVAVHLKNNLHSIQRTLNAQRQFVQSLPSHDIFSQNTEADNHPNSQHQTVLWPEADALKNAAMEVAKGFGAIKSELCFAKREAGRAYLGPKELVELTRFLKSILVSVLGMESLVEVATRLEKRGLREFFRGSGSGISHPLTESEKKDLEVERQQWYWIFEQTRSPTEQLLDAMDEGLDHTMCSLRLGKSPRAPASDLEANGNNAARHLEETIGYFLSQRQGPLKTWLAWKGMDQPSHSESLKSSVKPADPQLHEEHQLQLYILLDMHYSFIECARSILNLVQYADAKMSDGTMKKKRFIIPTWKQMKKWFWASLSREDGELDYQKYGKRSGTVRVYLDDVLQTGMDAEHLPPANTWEKFSDKLRTIGHLFGSPESLFGFRVAVATMTVALFAFLRNTQQFYIQQRLIWGSIMIAISMTETAGSGIYGQFQRLLGTAVGVVLSYIDWYIVDAHPAGVIVFVGITMVLTHYLYLRFPTDPVVPTITMATVMLIVGYALQVKKVGIAVSETNGQQYHALYVLSPYRLATVVVGVGVAFFFTNFPRVVSVRTCLRKDLSSFLYLLAYYSTSTYKTASSRFKKLAGDRRDQESLGRALEKARVGVLAKDIVLLQGMKLHTAFAAWEPRFGGKFPQDTYNKLVEHAQNILYCSALMVSITNSFPDLITSVAADPGYSELWAGNFEQLVISLDSTSHDISSLLIALSSAIRSKRPLPFCVKAPKLRLLTEIIADLEGRLLSTQHVCEPPYSALAALEVTMALITDDTSQLLSETKKLVGELDILGDIVRNKRLPSSVRSIMAEETT</sequence>
<dbReference type="PANTHER" id="PTHR37994">
    <property type="entry name" value="ARAE_2_N DOMAIN-CONTAINING PROTEIN-RELATED"/>
    <property type="match status" value="1"/>
</dbReference>
<evidence type="ECO:0000256" key="4">
    <source>
        <dbReference type="ARBA" id="ARBA00023136"/>
    </source>
</evidence>
<evidence type="ECO:0000256" key="5">
    <source>
        <dbReference type="SAM" id="Phobius"/>
    </source>
</evidence>
<keyword evidence="3 5" id="KW-1133">Transmembrane helix</keyword>
<feature type="transmembrane region" description="Helical" evidence="5">
    <location>
        <begin position="497"/>
        <end position="514"/>
    </location>
</feature>
<evidence type="ECO:0000259" key="7">
    <source>
        <dbReference type="Pfam" id="PF13515"/>
    </source>
</evidence>
<feature type="domain" description="Putative ER transporter 6TM N-terminal" evidence="6">
    <location>
        <begin position="33"/>
        <end position="241"/>
    </location>
</feature>
<evidence type="ECO:0000313" key="8">
    <source>
        <dbReference type="EMBL" id="KAF7184787.1"/>
    </source>
</evidence>
<feature type="transmembrane region" description="Helical" evidence="5">
    <location>
        <begin position="575"/>
        <end position="592"/>
    </location>
</feature>
<dbReference type="InterPro" id="IPR049453">
    <property type="entry name" value="Memb_transporter_dom"/>
</dbReference>
<reference evidence="8" key="1">
    <citation type="submission" date="2020-06" db="EMBL/GenBank/DDBJ databases">
        <title>Draft genome sequences of strains closely related to Aspergillus parafelis and Aspergillus hiratsukae.</title>
        <authorList>
            <person name="Dos Santos R.A.C."/>
            <person name="Rivero-Menendez O."/>
            <person name="Steenwyk J.L."/>
            <person name="Mead M.E."/>
            <person name="Goldman G.H."/>
            <person name="Alastruey-Izquierdo A."/>
            <person name="Rokas A."/>
        </authorList>
    </citation>
    <scope>NUCLEOTIDE SEQUENCE</scope>
    <source>
        <strain evidence="8">CNM-CM7691</strain>
    </source>
</reference>
<evidence type="ECO:0000256" key="1">
    <source>
        <dbReference type="ARBA" id="ARBA00004141"/>
    </source>
</evidence>
<dbReference type="PANTHER" id="PTHR37994:SF4">
    <property type="entry name" value="ER TRANSPORTER 6TM N-TERMINAL DOMAIN-CONTAINING PROTEIN-RELATED"/>
    <property type="match status" value="1"/>
</dbReference>
<evidence type="ECO:0000259" key="6">
    <source>
        <dbReference type="Pfam" id="PF10337"/>
    </source>
</evidence>
<feature type="transmembrane region" description="Helical" evidence="5">
    <location>
        <begin position="28"/>
        <end position="49"/>
    </location>
</feature>
<evidence type="ECO:0000313" key="9">
    <source>
        <dbReference type="Proteomes" id="UP000641853"/>
    </source>
</evidence>
<dbReference type="Pfam" id="PF13515">
    <property type="entry name" value="FUSC_2"/>
    <property type="match status" value="1"/>
</dbReference>
<keyword evidence="2 5" id="KW-0812">Transmembrane</keyword>
<feature type="transmembrane region" description="Helical" evidence="5">
    <location>
        <begin position="636"/>
        <end position="657"/>
    </location>
</feature>
<feature type="transmembrane region" description="Helical" evidence="5">
    <location>
        <begin position="526"/>
        <end position="545"/>
    </location>
</feature>
<feature type="transmembrane region" description="Helical" evidence="5">
    <location>
        <begin position="99"/>
        <end position="117"/>
    </location>
</feature>
<gene>
    <name evidence="8" type="ORF">CNMCM7691_006345</name>
</gene>
<dbReference type="Proteomes" id="UP000641853">
    <property type="component" value="Unassembled WGS sequence"/>
</dbReference>
<feature type="domain" description="Integral membrane bound transporter" evidence="7">
    <location>
        <begin position="511"/>
        <end position="657"/>
    </location>
</feature>
<organism evidence="8 9">
    <name type="scientific">Aspergillus felis</name>
    <dbReference type="NCBI Taxonomy" id="1287682"/>
    <lineage>
        <taxon>Eukaryota</taxon>
        <taxon>Fungi</taxon>
        <taxon>Dikarya</taxon>
        <taxon>Ascomycota</taxon>
        <taxon>Pezizomycotina</taxon>
        <taxon>Eurotiomycetes</taxon>
        <taxon>Eurotiomycetidae</taxon>
        <taxon>Eurotiales</taxon>
        <taxon>Aspergillaceae</taxon>
        <taxon>Aspergillus</taxon>
        <taxon>Aspergillus subgen. Fumigati</taxon>
    </lineage>
</organism>
<name>A0A8H6R6K2_9EURO</name>
<feature type="transmembrane region" description="Helical" evidence="5">
    <location>
        <begin position="599"/>
        <end position="616"/>
    </location>
</feature>
<comment type="caution">
    <text evidence="8">The sequence shown here is derived from an EMBL/GenBank/DDBJ whole genome shotgun (WGS) entry which is preliminary data.</text>
</comment>
<feature type="transmembrane region" description="Helical" evidence="5">
    <location>
        <begin position="61"/>
        <end position="79"/>
    </location>
</feature>
<keyword evidence="4 5" id="KW-0472">Membrane</keyword>
<dbReference type="InterPro" id="IPR018823">
    <property type="entry name" value="ArAE_2_N"/>
</dbReference>
<proteinExistence type="predicted"/>
<dbReference type="Pfam" id="PF10337">
    <property type="entry name" value="ArAE_2_N"/>
    <property type="match status" value="1"/>
</dbReference>
<dbReference type="AlphaFoldDB" id="A0A8H6R6K2"/>
<evidence type="ECO:0000256" key="3">
    <source>
        <dbReference type="ARBA" id="ARBA00022989"/>
    </source>
</evidence>
<dbReference type="EMBL" id="JACBAG010001540">
    <property type="protein sequence ID" value="KAF7184787.1"/>
    <property type="molecule type" value="Genomic_DNA"/>
</dbReference>
<evidence type="ECO:0000256" key="2">
    <source>
        <dbReference type="ARBA" id="ARBA00022692"/>
    </source>
</evidence>